<dbReference type="GO" id="GO:0005524">
    <property type="term" value="F:ATP binding"/>
    <property type="evidence" value="ECO:0007669"/>
    <property type="project" value="UniProtKB-KW"/>
</dbReference>
<keyword evidence="6" id="KW-0175">Coiled coil</keyword>
<dbReference type="GO" id="GO:0016787">
    <property type="term" value="F:hydrolase activity"/>
    <property type="evidence" value="ECO:0007669"/>
    <property type="project" value="UniProtKB-KW"/>
</dbReference>
<evidence type="ECO:0000256" key="2">
    <source>
        <dbReference type="ARBA" id="ARBA00022741"/>
    </source>
</evidence>
<dbReference type="AlphaFoldDB" id="A0AAD5V2J4"/>
<evidence type="ECO:0000313" key="12">
    <source>
        <dbReference type="Proteomes" id="UP001212997"/>
    </source>
</evidence>
<organism evidence="11 12">
    <name type="scientific">Meripilus lineatus</name>
    <dbReference type="NCBI Taxonomy" id="2056292"/>
    <lineage>
        <taxon>Eukaryota</taxon>
        <taxon>Fungi</taxon>
        <taxon>Dikarya</taxon>
        <taxon>Basidiomycota</taxon>
        <taxon>Agaricomycotina</taxon>
        <taxon>Agaricomycetes</taxon>
        <taxon>Polyporales</taxon>
        <taxon>Meripilaceae</taxon>
        <taxon>Meripilus</taxon>
    </lineage>
</organism>
<dbReference type="InterPro" id="IPR027417">
    <property type="entry name" value="P-loop_NTPase"/>
</dbReference>
<keyword evidence="5" id="KW-0067">ATP-binding</keyword>
<evidence type="ECO:0000256" key="5">
    <source>
        <dbReference type="ARBA" id="ARBA00022840"/>
    </source>
</evidence>
<dbReference type="Pfam" id="PF13087">
    <property type="entry name" value="AAA_12"/>
    <property type="match status" value="1"/>
</dbReference>
<proteinExistence type="inferred from homology"/>
<feature type="domain" description="DNA2/NAM7 helicase helicase" evidence="9">
    <location>
        <begin position="466"/>
        <end position="703"/>
    </location>
</feature>
<dbReference type="InterPro" id="IPR045055">
    <property type="entry name" value="DNA2/NAM7-like"/>
</dbReference>
<feature type="region of interest" description="Disordered" evidence="7">
    <location>
        <begin position="158"/>
        <end position="183"/>
    </location>
</feature>
<evidence type="ECO:0000256" key="1">
    <source>
        <dbReference type="ARBA" id="ARBA00007913"/>
    </source>
</evidence>
<feature type="compositionally biased region" description="Polar residues" evidence="7">
    <location>
        <begin position="174"/>
        <end position="183"/>
    </location>
</feature>
<dbReference type="Proteomes" id="UP001212997">
    <property type="component" value="Unassembled WGS sequence"/>
</dbReference>
<comment type="similarity">
    <text evidence="1">Belongs to the DNA2/NAM7 helicase family.</text>
</comment>
<feature type="chain" id="PRO_5042122800" description="P-loop containing nucleoside triphosphate hydrolase protein" evidence="8">
    <location>
        <begin position="24"/>
        <end position="1104"/>
    </location>
</feature>
<dbReference type="PANTHER" id="PTHR10887:SF517">
    <property type="entry name" value="RNA HELICASE NONSENSE MRNA REDUCING FACTOR"/>
    <property type="match status" value="1"/>
</dbReference>
<evidence type="ECO:0000256" key="3">
    <source>
        <dbReference type="ARBA" id="ARBA00022801"/>
    </source>
</evidence>
<name>A0AAD5V2J4_9APHY</name>
<dbReference type="EMBL" id="JANAWD010000242">
    <property type="protein sequence ID" value="KAJ3483086.1"/>
    <property type="molecule type" value="Genomic_DNA"/>
</dbReference>
<feature type="domain" description="DNA2/NAM7 helicase-like C-terminal" evidence="10">
    <location>
        <begin position="713"/>
        <end position="927"/>
    </location>
</feature>
<keyword evidence="8" id="KW-0732">Signal</keyword>
<evidence type="ECO:0008006" key="13">
    <source>
        <dbReference type="Google" id="ProtNLM"/>
    </source>
</evidence>
<feature type="coiled-coil region" evidence="6">
    <location>
        <begin position="562"/>
        <end position="596"/>
    </location>
</feature>
<keyword evidence="2" id="KW-0547">Nucleotide-binding</keyword>
<evidence type="ECO:0000256" key="6">
    <source>
        <dbReference type="SAM" id="Coils"/>
    </source>
</evidence>
<evidence type="ECO:0000259" key="10">
    <source>
        <dbReference type="Pfam" id="PF13087"/>
    </source>
</evidence>
<gene>
    <name evidence="11" type="ORF">NLI96_g6546</name>
</gene>
<dbReference type="GO" id="GO:0005694">
    <property type="term" value="C:chromosome"/>
    <property type="evidence" value="ECO:0007669"/>
    <property type="project" value="UniProtKB-ARBA"/>
</dbReference>
<reference evidence="11" key="1">
    <citation type="submission" date="2022-07" db="EMBL/GenBank/DDBJ databases">
        <title>Genome Sequence of Physisporinus lineatus.</title>
        <authorList>
            <person name="Buettner E."/>
        </authorList>
    </citation>
    <scope>NUCLEOTIDE SEQUENCE</scope>
    <source>
        <strain evidence="11">VT162</strain>
    </source>
</reference>
<evidence type="ECO:0000256" key="7">
    <source>
        <dbReference type="SAM" id="MobiDB-lite"/>
    </source>
</evidence>
<dbReference type="InterPro" id="IPR041677">
    <property type="entry name" value="DNA2/NAM7_AAA_11"/>
</dbReference>
<keyword evidence="3" id="KW-0378">Hydrolase</keyword>
<dbReference type="InterPro" id="IPR041679">
    <property type="entry name" value="DNA2/NAM7-like_C"/>
</dbReference>
<dbReference type="PANTHER" id="PTHR10887">
    <property type="entry name" value="DNA2/NAM7 HELICASE FAMILY"/>
    <property type="match status" value="1"/>
</dbReference>
<evidence type="ECO:0000256" key="4">
    <source>
        <dbReference type="ARBA" id="ARBA00022806"/>
    </source>
</evidence>
<dbReference type="GO" id="GO:0003724">
    <property type="term" value="F:RNA helicase activity"/>
    <property type="evidence" value="ECO:0007669"/>
    <property type="project" value="TreeGrafter"/>
</dbReference>
<evidence type="ECO:0000313" key="11">
    <source>
        <dbReference type="EMBL" id="KAJ3483086.1"/>
    </source>
</evidence>
<comment type="caution">
    <text evidence="11">The sequence shown here is derived from an EMBL/GenBank/DDBJ whole genome shotgun (WGS) entry which is preliminary data.</text>
</comment>
<protein>
    <recommendedName>
        <fullName evidence="13">P-loop containing nucleoside triphosphate hydrolase protein</fullName>
    </recommendedName>
</protein>
<keyword evidence="12" id="KW-1185">Reference proteome</keyword>
<keyword evidence="4" id="KW-0347">Helicase</keyword>
<dbReference type="FunFam" id="3.40.50.300:FF:000326">
    <property type="entry name" value="P-loop containing nucleoside triphosphate hydrolase"/>
    <property type="match status" value="1"/>
</dbReference>
<feature type="signal peptide" evidence="8">
    <location>
        <begin position="1"/>
        <end position="23"/>
    </location>
</feature>
<evidence type="ECO:0000256" key="8">
    <source>
        <dbReference type="SAM" id="SignalP"/>
    </source>
</evidence>
<dbReference type="CDD" id="cd18808">
    <property type="entry name" value="SF1_C_Upf1"/>
    <property type="match status" value="1"/>
</dbReference>
<dbReference type="InterPro" id="IPR047187">
    <property type="entry name" value="SF1_C_Upf1"/>
</dbReference>
<dbReference type="Pfam" id="PF13086">
    <property type="entry name" value="AAA_11"/>
    <property type="match status" value="1"/>
</dbReference>
<dbReference type="GO" id="GO:0000184">
    <property type="term" value="P:nuclear-transcribed mRNA catabolic process, nonsense-mediated decay"/>
    <property type="evidence" value="ECO:0007669"/>
    <property type="project" value="TreeGrafter"/>
</dbReference>
<sequence length="1104" mass="123098">MQPISLNLACLAFIVLFVGRVLALEIKIGTTTFLPSQFLAVPDQTLVNDCQADCAPAMQAIQKCGDSDDKCLCDIAATIAPIQTCEQCIFTDMIHKFKQISDPRGNPTVALKAYSDACSSSVVNVTVPTALLAIAPPSDWSGPVGIGLGVPATVVAGESSRPHPRHKDCPHCSRSPSQASSTRFDWRSRALSRISQPRKEAFFKTRGGWPKRKLPHHRDLREDEQYYEEVQAYRDHFLPLIDAEQTEDEAVLRERLANWSLKRLQEEGYCITGLSAYWLEANKFGRPVASFSLGPGIKLPEHRFENGIQVLITRVDPLSEEPFRGSVIASSESSVSISFMEKFDELDDGIWRMDVGRSTIVFDRMREAIRLLDSNPEDHDSSMHLGETDSESILRGTYLRDALLRSFKPQAVSEPEPEGDERPPVQEALPITRSILTDDMRIQSWAKRYSVPSPIVMEGDPVLRDLNPTQIQAVALMLSNRISLVQGPPGTGKTKTIVETVRLLKAHFEVSYPLLLCTYTNVAVDNLVEGLVSAGLKPLRVGFAGKVKPSLLQYTLESEMERHSLRPKYEQLRERIKELEKAIKELIGRLKEYKKAGNSRFSQRVQAMEEDVLWKEKQMGSLDRRAYGLYMTMLRDVVTQADVICTTCITSASNRLMVTDFPVVFIDEASMSTEPASLIPLMKGSSHVALIGDHKQLPPVITSPEAQAQGFGISLFERLSDEGVTPSIMLDVQYRMHPTISHFPSSEFYNFALRDGTVDHFGNVSSQLLPPSSSLDGIPSGPNRPSVVFLDHSGEESTKDRSRVNINEAHIVCGVIEDILIQNPNLKGSDIGIIAPYVAQISLLTRLLNTDAKYRERFEARLGQRANQLSQIEIKTVDGFEGREKEVVIFSTVRNNSTGHIGFLADRRRLNVGLTRAKRGLFVVGNLETLRAGKRGKTEGGSLGKGNKGAEAWRKYVQFLTEKNLILRLEGEQLRKVLYGNAGDKTPDGVEPAGIDFGDYAKRLPNSTILAQTPAPPHIFERLLLKMLIDPEEWRYDHSALEVAQSTIDHECRHDPCMTPHLLVLKAYRMRHNHTGSTFEPLTNGLLLSQRDLVSENPSKVKSF</sequence>
<dbReference type="GO" id="GO:0005737">
    <property type="term" value="C:cytoplasm"/>
    <property type="evidence" value="ECO:0007669"/>
    <property type="project" value="TreeGrafter"/>
</dbReference>
<evidence type="ECO:0000259" key="9">
    <source>
        <dbReference type="Pfam" id="PF13086"/>
    </source>
</evidence>
<dbReference type="SUPFAM" id="SSF52540">
    <property type="entry name" value="P-loop containing nucleoside triphosphate hydrolases"/>
    <property type="match status" value="1"/>
</dbReference>
<dbReference type="Gene3D" id="3.40.50.300">
    <property type="entry name" value="P-loop containing nucleotide triphosphate hydrolases"/>
    <property type="match status" value="2"/>
</dbReference>
<dbReference type="Gene3D" id="2.40.30.270">
    <property type="match status" value="1"/>
</dbReference>
<accession>A0AAD5V2J4</accession>